<comment type="catalytic activity">
    <reaction evidence="15">
        <text>a 5,6-dihydrouridine in mRNA + NADP(+) = a uridine in mRNA + NADPH + H(+)</text>
        <dbReference type="Rhea" id="RHEA:69855"/>
        <dbReference type="Rhea" id="RHEA-COMP:14658"/>
        <dbReference type="Rhea" id="RHEA-COMP:17789"/>
        <dbReference type="ChEBI" id="CHEBI:15378"/>
        <dbReference type="ChEBI" id="CHEBI:57783"/>
        <dbReference type="ChEBI" id="CHEBI:58349"/>
        <dbReference type="ChEBI" id="CHEBI:65315"/>
        <dbReference type="ChEBI" id="CHEBI:74443"/>
    </reaction>
    <physiologicalReaction direction="right-to-left" evidence="15">
        <dbReference type="Rhea" id="RHEA:69857"/>
    </physiologicalReaction>
</comment>
<dbReference type="GO" id="GO:0050660">
    <property type="term" value="F:flavin adenine dinucleotide binding"/>
    <property type="evidence" value="ECO:0007669"/>
    <property type="project" value="InterPro"/>
</dbReference>
<evidence type="ECO:0000256" key="2">
    <source>
        <dbReference type="ARBA" id="ARBA00022630"/>
    </source>
</evidence>
<evidence type="ECO:0000256" key="1">
    <source>
        <dbReference type="ARBA" id="ARBA00001917"/>
    </source>
</evidence>
<dbReference type="Gene3D" id="3.20.20.70">
    <property type="entry name" value="Aldolase class I"/>
    <property type="match status" value="1"/>
</dbReference>
<comment type="similarity">
    <text evidence="9">Belongs to the Dus family. Dus1 subfamily.</text>
</comment>
<evidence type="ECO:0000256" key="13">
    <source>
        <dbReference type="ARBA" id="ARBA00048342"/>
    </source>
</evidence>
<evidence type="ECO:0000256" key="11">
    <source>
        <dbReference type="ARBA" id="ARBA00047287"/>
    </source>
</evidence>
<dbReference type="PANTHER" id="PTHR11082">
    <property type="entry name" value="TRNA-DIHYDROURIDINE SYNTHASE"/>
    <property type="match status" value="1"/>
</dbReference>
<dbReference type="InterPro" id="IPR018517">
    <property type="entry name" value="tRNA_hU_synthase_CS"/>
</dbReference>
<evidence type="ECO:0000259" key="18">
    <source>
        <dbReference type="Pfam" id="PF01207"/>
    </source>
</evidence>
<accession>A0A9N9GH33</accession>
<gene>
    <name evidence="19" type="ORF">PBRASI_LOCUS7667</name>
</gene>
<evidence type="ECO:0000256" key="10">
    <source>
        <dbReference type="ARBA" id="ARBA00038890"/>
    </source>
</evidence>
<dbReference type="InterPro" id="IPR035587">
    <property type="entry name" value="DUS-like_FMN-bd"/>
</dbReference>
<dbReference type="EC" id="1.3.1.88" evidence="10"/>
<keyword evidence="8" id="KW-0520">NAD</keyword>
<keyword evidence="2" id="KW-0285">Flavoprotein</keyword>
<comment type="catalytic activity">
    <reaction evidence="13">
        <text>a 5,6-dihydrouridine in mRNA + NAD(+) = a uridine in mRNA + NADH + H(+)</text>
        <dbReference type="Rhea" id="RHEA:69851"/>
        <dbReference type="Rhea" id="RHEA-COMP:14658"/>
        <dbReference type="Rhea" id="RHEA-COMP:17789"/>
        <dbReference type="ChEBI" id="CHEBI:15378"/>
        <dbReference type="ChEBI" id="CHEBI:57540"/>
        <dbReference type="ChEBI" id="CHEBI:57945"/>
        <dbReference type="ChEBI" id="CHEBI:65315"/>
        <dbReference type="ChEBI" id="CHEBI:74443"/>
    </reaction>
    <physiologicalReaction direction="right-to-left" evidence="13">
        <dbReference type="Rhea" id="RHEA:69853"/>
    </physiologicalReaction>
</comment>
<dbReference type="AlphaFoldDB" id="A0A9N9GH33"/>
<dbReference type="InterPro" id="IPR013785">
    <property type="entry name" value="Aldolase_TIM"/>
</dbReference>
<proteinExistence type="inferred from homology"/>
<evidence type="ECO:0000256" key="12">
    <source>
        <dbReference type="ARBA" id="ARBA00047652"/>
    </source>
</evidence>
<name>A0A9N9GH33_9GLOM</name>
<evidence type="ECO:0000256" key="3">
    <source>
        <dbReference type="ARBA" id="ARBA00022643"/>
    </source>
</evidence>
<dbReference type="GO" id="GO:0017150">
    <property type="term" value="F:tRNA dihydrouridine synthase activity"/>
    <property type="evidence" value="ECO:0007669"/>
    <property type="project" value="InterPro"/>
</dbReference>
<evidence type="ECO:0000256" key="5">
    <source>
        <dbReference type="ARBA" id="ARBA00022694"/>
    </source>
</evidence>
<evidence type="ECO:0000313" key="20">
    <source>
        <dbReference type="Proteomes" id="UP000789739"/>
    </source>
</evidence>
<sequence>MSFGIMKVERKPQSFEFYREILKSAKYFLAPMVDQSEYAWRVLSRRYGAQVCYTPMINARMFADRNGQRYRDEIWSTGEGDRPLIVQFCANDPESLLNAALRVQDHCDAIDLNLGCPQHIARRGHYGAFLQDEWDLIYNLINTLHKNLSIPVTAKIRVFPDVDKTIRYAKMIESAGAQLLTVHGRIREQKGHKTGLADWEQIRRVKEALNIPIIANGNILYFENIEQCIRMTSVDGVMTAEGNLYNPAIFANINPPIWQMAEEYLEICQHTPTRIPYIRGHLFKIFRPALSIHTDIRDSLAKVNKLEEFVELTKEMKRRLLIDVEKHKQEDNVDVDEKGYKIFPHWLCQPNIRTLKDEPSIEEHKRRDERTVQDDADEQETLSNAMDIFNEL</sequence>
<dbReference type="EMBL" id="CAJVPI010001221">
    <property type="protein sequence ID" value="CAG8601501.1"/>
    <property type="molecule type" value="Genomic_DNA"/>
</dbReference>
<comment type="catalytic activity">
    <reaction evidence="16">
        <text>5,6-dihydrouridine(17) in tRNA + NADP(+) = uridine(17) in tRNA + NADPH + H(+)</text>
        <dbReference type="Rhea" id="RHEA:53368"/>
        <dbReference type="Rhea" id="RHEA-COMP:13541"/>
        <dbReference type="Rhea" id="RHEA-COMP:13542"/>
        <dbReference type="ChEBI" id="CHEBI:15378"/>
        <dbReference type="ChEBI" id="CHEBI:57783"/>
        <dbReference type="ChEBI" id="CHEBI:58349"/>
        <dbReference type="ChEBI" id="CHEBI:65315"/>
        <dbReference type="ChEBI" id="CHEBI:74443"/>
        <dbReference type="EC" id="1.3.1.88"/>
    </reaction>
    <physiologicalReaction direction="right-to-left" evidence="16">
        <dbReference type="Rhea" id="RHEA:53370"/>
    </physiologicalReaction>
</comment>
<feature type="compositionally biased region" description="Basic and acidic residues" evidence="17">
    <location>
        <begin position="357"/>
        <end position="373"/>
    </location>
</feature>
<comment type="catalytic activity">
    <reaction evidence="14">
        <text>5,6-dihydrouridine(16) in tRNA + NAD(+) = uridine(16) in tRNA + NADH + H(+)</text>
        <dbReference type="Rhea" id="RHEA:53380"/>
        <dbReference type="Rhea" id="RHEA-COMP:13543"/>
        <dbReference type="Rhea" id="RHEA-COMP:13544"/>
        <dbReference type="ChEBI" id="CHEBI:15378"/>
        <dbReference type="ChEBI" id="CHEBI:57540"/>
        <dbReference type="ChEBI" id="CHEBI:57945"/>
        <dbReference type="ChEBI" id="CHEBI:65315"/>
        <dbReference type="ChEBI" id="CHEBI:74443"/>
        <dbReference type="EC" id="1.3.1.88"/>
    </reaction>
    <physiologicalReaction direction="right-to-left" evidence="14">
        <dbReference type="Rhea" id="RHEA:53382"/>
    </physiologicalReaction>
</comment>
<keyword evidence="4" id="KW-0507">mRNA processing</keyword>
<evidence type="ECO:0000256" key="8">
    <source>
        <dbReference type="ARBA" id="ARBA00023027"/>
    </source>
</evidence>
<dbReference type="PROSITE" id="PS01136">
    <property type="entry name" value="UPF0034"/>
    <property type="match status" value="1"/>
</dbReference>
<comment type="catalytic activity">
    <reaction evidence="12">
        <text>5,6-dihydrouridine(16) in tRNA + NADP(+) = uridine(16) in tRNA + NADPH + H(+)</text>
        <dbReference type="Rhea" id="RHEA:53376"/>
        <dbReference type="Rhea" id="RHEA-COMP:13543"/>
        <dbReference type="Rhea" id="RHEA-COMP:13544"/>
        <dbReference type="ChEBI" id="CHEBI:15378"/>
        <dbReference type="ChEBI" id="CHEBI:57783"/>
        <dbReference type="ChEBI" id="CHEBI:58349"/>
        <dbReference type="ChEBI" id="CHEBI:65315"/>
        <dbReference type="ChEBI" id="CHEBI:74443"/>
        <dbReference type="EC" id="1.3.1.88"/>
    </reaction>
    <physiologicalReaction direction="right-to-left" evidence="12">
        <dbReference type="Rhea" id="RHEA:53378"/>
    </physiologicalReaction>
</comment>
<evidence type="ECO:0000256" key="9">
    <source>
        <dbReference type="ARBA" id="ARBA00038313"/>
    </source>
</evidence>
<keyword evidence="20" id="KW-1185">Reference proteome</keyword>
<evidence type="ECO:0000256" key="15">
    <source>
        <dbReference type="ARBA" id="ARBA00049447"/>
    </source>
</evidence>
<dbReference type="PANTHER" id="PTHR11082:SF5">
    <property type="entry name" value="TRNA-DIHYDROURIDINE(16_17) SYNTHASE [NAD(P)(+)]-LIKE"/>
    <property type="match status" value="1"/>
</dbReference>
<dbReference type="Pfam" id="PF01207">
    <property type="entry name" value="Dus"/>
    <property type="match status" value="1"/>
</dbReference>
<dbReference type="SUPFAM" id="SSF51395">
    <property type="entry name" value="FMN-linked oxidoreductases"/>
    <property type="match status" value="1"/>
</dbReference>
<keyword evidence="3" id="KW-0288">FMN</keyword>
<evidence type="ECO:0000256" key="4">
    <source>
        <dbReference type="ARBA" id="ARBA00022664"/>
    </source>
</evidence>
<evidence type="ECO:0000256" key="16">
    <source>
        <dbReference type="ARBA" id="ARBA00049467"/>
    </source>
</evidence>
<comment type="catalytic activity">
    <reaction evidence="11">
        <text>5,6-dihydrouridine(17) in tRNA + NAD(+) = uridine(17) in tRNA + NADH + H(+)</text>
        <dbReference type="Rhea" id="RHEA:53372"/>
        <dbReference type="Rhea" id="RHEA-COMP:13541"/>
        <dbReference type="Rhea" id="RHEA-COMP:13542"/>
        <dbReference type="ChEBI" id="CHEBI:15378"/>
        <dbReference type="ChEBI" id="CHEBI:57540"/>
        <dbReference type="ChEBI" id="CHEBI:57945"/>
        <dbReference type="ChEBI" id="CHEBI:65315"/>
        <dbReference type="ChEBI" id="CHEBI:74443"/>
        <dbReference type="EC" id="1.3.1.88"/>
    </reaction>
    <physiologicalReaction direction="right-to-left" evidence="11">
        <dbReference type="Rhea" id="RHEA:53374"/>
    </physiologicalReaction>
</comment>
<comment type="cofactor">
    <cofactor evidence="1">
        <name>FMN</name>
        <dbReference type="ChEBI" id="CHEBI:58210"/>
    </cofactor>
</comment>
<comment type="caution">
    <text evidence="19">The sequence shown here is derived from an EMBL/GenBank/DDBJ whole genome shotgun (WGS) entry which is preliminary data.</text>
</comment>
<protein>
    <recommendedName>
        <fullName evidence="10">tRNA-dihydrouridine(16/17) synthase [NAD(P)(+)]</fullName>
        <ecNumber evidence="10">1.3.1.88</ecNumber>
    </recommendedName>
</protein>
<evidence type="ECO:0000256" key="17">
    <source>
        <dbReference type="SAM" id="MobiDB-lite"/>
    </source>
</evidence>
<dbReference type="OrthoDB" id="272303at2759"/>
<feature type="domain" description="DUS-like FMN-binding" evidence="18">
    <location>
        <begin position="29"/>
        <end position="321"/>
    </location>
</feature>
<evidence type="ECO:0000256" key="14">
    <source>
        <dbReference type="ARBA" id="ARBA00048934"/>
    </source>
</evidence>
<dbReference type="CDD" id="cd02801">
    <property type="entry name" value="DUS_like_FMN"/>
    <property type="match status" value="1"/>
</dbReference>
<organism evidence="19 20">
    <name type="scientific">Paraglomus brasilianum</name>
    <dbReference type="NCBI Taxonomy" id="144538"/>
    <lineage>
        <taxon>Eukaryota</taxon>
        <taxon>Fungi</taxon>
        <taxon>Fungi incertae sedis</taxon>
        <taxon>Mucoromycota</taxon>
        <taxon>Glomeromycotina</taxon>
        <taxon>Glomeromycetes</taxon>
        <taxon>Paraglomerales</taxon>
        <taxon>Paraglomeraceae</taxon>
        <taxon>Paraglomus</taxon>
    </lineage>
</organism>
<evidence type="ECO:0000313" key="19">
    <source>
        <dbReference type="EMBL" id="CAG8601501.1"/>
    </source>
</evidence>
<keyword evidence="5" id="KW-0819">tRNA processing</keyword>
<reference evidence="19" key="1">
    <citation type="submission" date="2021-06" db="EMBL/GenBank/DDBJ databases">
        <authorList>
            <person name="Kallberg Y."/>
            <person name="Tangrot J."/>
            <person name="Rosling A."/>
        </authorList>
    </citation>
    <scope>NUCLEOTIDE SEQUENCE</scope>
    <source>
        <strain evidence="19">BR232B</strain>
    </source>
</reference>
<evidence type="ECO:0000256" key="7">
    <source>
        <dbReference type="ARBA" id="ARBA00023002"/>
    </source>
</evidence>
<keyword evidence="6" id="KW-0521">NADP</keyword>
<keyword evidence="7" id="KW-0560">Oxidoreductase</keyword>
<feature type="region of interest" description="Disordered" evidence="17">
    <location>
        <begin position="357"/>
        <end position="392"/>
    </location>
</feature>
<dbReference type="GO" id="GO:0006397">
    <property type="term" value="P:mRNA processing"/>
    <property type="evidence" value="ECO:0007669"/>
    <property type="project" value="UniProtKB-KW"/>
</dbReference>
<evidence type="ECO:0000256" key="6">
    <source>
        <dbReference type="ARBA" id="ARBA00022857"/>
    </source>
</evidence>
<dbReference type="Proteomes" id="UP000789739">
    <property type="component" value="Unassembled WGS sequence"/>
</dbReference>